<name>A0A9W8I899_9FUNG</name>
<protein>
    <submittedName>
        <fullName evidence="1">Uncharacterized protein</fullName>
    </submittedName>
</protein>
<dbReference type="EMBL" id="JANBUW010000597">
    <property type="protein sequence ID" value="KAJ2846209.1"/>
    <property type="molecule type" value="Genomic_DNA"/>
</dbReference>
<evidence type="ECO:0000313" key="1">
    <source>
        <dbReference type="EMBL" id="KAJ2846209.1"/>
    </source>
</evidence>
<gene>
    <name evidence="1" type="ORF">IWW36_004457</name>
</gene>
<accession>A0A9W8I899</accession>
<organism evidence="1 2">
    <name type="scientific">Coemansia brasiliensis</name>
    <dbReference type="NCBI Taxonomy" id="2650707"/>
    <lineage>
        <taxon>Eukaryota</taxon>
        <taxon>Fungi</taxon>
        <taxon>Fungi incertae sedis</taxon>
        <taxon>Zoopagomycota</taxon>
        <taxon>Kickxellomycotina</taxon>
        <taxon>Kickxellomycetes</taxon>
        <taxon>Kickxellales</taxon>
        <taxon>Kickxellaceae</taxon>
        <taxon>Coemansia</taxon>
    </lineage>
</organism>
<evidence type="ECO:0000313" key="2">
    <source>
        <dbReference type="Proteomes" id="UP001139887"/>
    </source>
</evidence>
<dbReference type="OrthoDB" id="5528023at2759"/>
<reference evidence="1" key="1">
    <citation type="submission" date="2022-07" db="EMBL/GenBank/DDBJ databases">
        <title>Phylogenomic reconstructions and comparative analyses of Kickxellomycotina fungi.</title>
        <authorList>
            <person name="Reynolds N.K."/>
            <person name="Stajich J.E."/>
            <person name="Barry K."/>
            <person name="Grigoriev I.V."/>
            <person name="Crous P."/>
            <person name="Smith M.E."/>
        </authorList>
    </citation>
    <scope>NUCLEOTIDE SEQUENCE</scope>
    <source>
        <strain evidence="1">NRRL 1566</strain>
    </source>
</reference>
<keyword evidence="2" id="KW-1185">Reference proteome</keyword>
<dbReference type="Proteomes" id="UP001139887">
    <property type="component" value="Unassembled WGS sequence"/>
</dbReference>
<comment type="caution">
    <text evidence="1">The sequence shown here is derived from an EMBL/GenBank/DDBJ whole genome shotgun (WGS) entry which is preliminary data.</text>
</comment>
<proteinExistence type="predicted"/>
<sequence>MSSFELEFEAMMAGITAPPISLQEFRLFVEHDPAARNALAFCEWYQRYKTVYFDRDFIAPTVLTSTSSRPGIPSDFIPSVRKRVHGSTCINMRQNDRSASSSVPNTMEHLRDEAMRGKMLSLKSHSFSVLSEGMIKNEFRTVSTSANGSFSNKHMVSTKAAGAMKFLSQDNLQGESCVLPIKACSFGRRHTLHTPDGLYESNVVNAEQEQRRAAIQSLLIFECWARFLCAGTAERIDIPEAELMYLTERLPLNVTHLPQPLLCRNDMLVSQDLENIRTSCSVRIGNAVMCSMDESKYLALVALQTPDISATYVHGSGL</sequence>
<dbReference type="AlphaFoldDB" id="A0A9W8I899"/>